<organism evidence="4 5">
    <name type="scientific">Halocaridina rubra</name>
    <name type="common">Hawaiian red shrimp</name>
    <dbReference type="NCBI Taxonomy" id="373956"/>
    <lineage>
        <taxon>Eukaryota</taxon>
        <taxon>Metazoa</taxon>
        <taxon>Ecdysozoa</taxon>
        <taxon>Arthropoda</taxon>
        <taxon>Crustacea</taxon>
        <taxon>Multicrustacea</taxon>
        <taxon>Malacostraca</taxon>
        <taxon>Eumalacostraca</taxon>
        <taxon>Eucarida</taxon>
        <taxon>Decapoda</taxon>
        <taxon>Pleocyemata</taxon>
        <taxon>Caridea</taxon>
        <taxon>Atyoidea</taxon>
        <taxon>Atyidae</taxon>
        <taxon>Halocaridina</taxon>
    </lineage>
</organism>
<dbReference type="EMBL" id="JAXCGZ010002463">
    <property type="protein sequence ID" value="KAK7083865.1"/>
    <property type="molecule type" value="Genomic_DNA"/>
</dbReference>
<dbReference type="InterPro" id="IPR023415">
    <property type="entry name" value="LDLR_class-A_CS"/>
</dbReference>
<dbReference type="Proteomes" id="UP001381693">
    <property type="component" value="Unassembled WGS sequence"/>
</dbReference>
<evidence type="ECO:0000256" key="3">
    <source>
        <dbReference type="SAM" id="MobiDB-lite"/>
    </source>
</evidence>
<protein>
    <submittedName>
        <fullName evidence="4">Uncharacterized protein</fullName>
    </submittedName>
</protein>
<dbReference type="InterPro" id="IPR036055">
    <property type="entry name" value="LDL_receptor-like_sf"/>
</dbReference>
<dbReference type="AlphaFoldDB" id="A0AAN8XG92"/>
<accession>A0AAN8XG92</accession>
<feature type="region of interest" description="Disordered" evidence="3">
    <location>
        <begin position="1"/>
        <end position="21"/>
    </location>
</feature>
<evidence type="ECO:0000313" key="4">
    <source>
        <dbReference type="EMBL" id="KAK7083865.1"/>
    </source>
</evidence>
<dbReference type="Pfam" id="PF00057">
    <property type="entry name" value="Ldl_recept_a"/>
    <property type="match status" value="1"/>
</dbReference>
<feature type="non-terminal residue" evidence="4">
    <location>
        <position position="1"/>
    </location>
</feature>
<keyword evidence="1 2" id="KW-1015">Disulfide bond</keyword>
<dbReference type="CDD" id="cd00112">
    <property type="entry name" value="LDLa"/>
    <property type="match status" value="1"/>
</dbReference>
<dbReference type="Gene3D" id="4.10.400.10">
    <property type="entry name" value="Low-density Lipoprotein Receptor"/>
    <property type="match status" value="1"/>
</dbReference>
<comment type="caution">
    <text evidence="4">The sequence shown here is derived from an EMBL/GenBank/DDBJ whole genome shotgun (WGS) entry which is preliminary data.</text>
</comment>
<feature type="disulfide bond" evidence="2">
    <location>
        <begin position="85"/>
        <end position="100"/>
    </location>
</feature>
<evidence type="ECO:0000256" key="2">
    <source>
        <dbReference type="PROSITE-ProRule" id="PRU00124"/>
    </source>
</evidence>
<feature type="non-terminal residue" evidence="4">
    <location>
        <position position="107"/>
    </location>
</feature>
<dbReference type="PROSITE" id="PS50068">
    <property type="entry name" value="LDLRA_2"/>
    <property type="match status" value="1"/>
</dbReference>
<comment type="caution">
    <text evidence="2">Lacks conserved residue(s) required for the propagation of feature annotation.</text>
</comment>
<name>A0AAN8XG92_HALRR</name>
<evidence type="ECO:0000313" key="5">
    <source>
        <dbReference type="Proteomes" id="UP001381693"/>
    </source>
</evidence>
<dbReference type="PROSITE" id="PS01209">
    <property type="entry name" value="LDLRA_1"/>
    <property type="match status" value="1"/>
</dbReference>
<keyword evidence="5" id="KW-1185">Reference proteome</keyword>
<dbReference type="InterPro" id="IPR002172">
    <property type="entry name" value="LDrepeatLR_classA_rpt"/>
</dbReference>
<sequence>TKSEDLPVSPPFIMSKPDPEEKPLKPLYIERITEETYIEQRDDSEMKVNPMGAFDDSYLTVLETEIQCSFLCENSTKCLNASKLCDGVNDCEDGSDEKNCHHGSLFA</sequence>
<proteinExistence type="predicted"/>
<reference evidence="4 5" key="1">
    <citation type="submission" date="2023-11" db="EMBL/GenBank/DDBJ databases">
        <title>Halocaridina rubra genome assembly.</title>
        <authorList>
            <person name="Smith C."/>
        </authorList>
    </citation>
    <scope>NUCLEOTIDE SEQUENCE [LARGE SCALE GENOMIC DNA]</scope>
    <source>
        <strain evidence="4">EP-1</strain>
        <tissue evidence="4">Whole</tissue>
    </source>
</reference>
<gene>
    <name evidence="4" type="ORF">SK128_027499</name>
</gene>
<evidence type="ECO:0000256" key="1">
    <source>
        <dbReference type="ARBA" id="ARBA00023157"/>
    </source>
</evidence>
<dbReference type="SUPFAM" id="SSF57424">
    <property type="entry name" value="LDL receptor-like module"/>
    <property type="match status" value="1"/>
</dbReference>
<dbReference type="SMART" id="SM00192">
    <property type="entry name" value="LDLa"/>
    <property type="match status" value="1"/>
</dbReference>